<evidence type="ECO:0000256" key="1">
    <source>
        <dbReference type="ARBA" id="ARBA00008136"/>
    </source>
</evidence>
<sequence>MEDRDWVAKWALDAESLINLMPSYQMNPNQMGPVVRNTTDGRTQLAHVRWGLPSPIWVLNEAAEARAEKLRAKGLPVDMEDLVRKEPDKGTTNVRNLKLPHWKRWFGVENRCLVPVTSFAEPDPASKPEGGSTPNAWFARDETKPLMFFAGIWVPQWTSVRKVKDGPTTDDLYGFLTTEPNDVVKPIHGKAMPVLLVTKEETDVWMRAPWEQAKALARPIPNDMITMTSREAYGSTIVSKTGEQLPQPIQL</sequence>
<name>A0A1L3ZFX2_RHILE</name>
<evidence type="ECO:0000256" key="2">
    <source>
        <dbReference type="ARBA" id="ARBA00022670"/>
    </source>
</evidence>
<dbReference type="GO" id="GO:0106300">
    <property type="term" value="P:protein-DNA covalent cross-linking repair"/>
    <property type="evidence" value="ECO:0007669"/>
    <property type="project" value="InterPro"/>
</dbReference>
<evidence type="ECO:0000256" key="4">
    <source>
        <dbReference type="ARBA" id="ARBA00022801"/>
    </source>
</evidence>
<dbReference type="EC" id="3.4.-.-" evidence="8"/>
<dbReference type="Gene3D" id="6.10.250.570">
    <property type="match status" value="1"/>
</dbReference>
<evidence type="ECO:0000256" key="8">
    <source>
        <dbReference type="RuleBase" id="RU364100"/>
    </source>
</evidence>
<dbReference type="GO" id="GO:0008233">
    <property type="term" value="F:peptidase activity"/>
    <property type="evidence" value="ECO:0007669"/>
    <property type="project" value="UniProtKB-KW"/>
</dbReference>
<evidence type="ECO:0000313" key="9">
    <source>
        <dbReference type="EMBL" id="API54586.1"/>
    </source>
</evidence>
<keyword evidence="2 8" id="KW-0645">Protease</keyword>
<dbReference type="GO" id="GO:0003697">
    <property type="term" value="F:single-stranded DNA binding"/>
    <property type="evidence" value="ECO:0007669"/>
    <property type="project" value="InterPro"/>
</dbReference>
<dbReference type="Proteomes" id="UP000183050">
    <property type="component" value="Chromosome"/>
</dbReference>
<gene>
    <name evidence="9" type="ORF">BMW22_02090</name>
</gene>
<evidence type="ECO:0000256" key="7">
    <source>
        <dbReference type="ARBA" id="ARBA00023239"/>
    </source>
</evidence>
<dbReference type="PANTHER" id="PTHR13604">
    <property type="entry name" value="DC12-RELATED"/>
    <property type="match status" value="1"/>
</dbReference>
<evidence type="ECO:0000256" key="3">
    <source>
        <dbReference type="ARBA" id="ARBA00022763"/>
    </source>
</evidence>
<keyword evidence="7" id="KW-0456">Lyase</keyword>
<evidence type="ECO:0000313" key="10">
    <source>
        <dbReference type="Proteomes" id="UP000183050"/>
    </source>
</evidence>
<comment type="similarity">
    <text evidence="1 8">Belongs to the SOS response-associated peptidase family.</text>
</comment>
<keyword evidence="5" id="KW-0190">Covalent protein-DNA linkage</keyword>
<dbReference type="Pfam" id="PF02586">
    <property type="entry name" value="SRAP"/>
    <property type="match status" value="1"/>
</dbReference>
<reference evidence="9 10" key="1">
    <citation type="submission" date="2016-11" db="EMBL/GenBank/DDBJ databases">
        <title>Rhizobium leguminosarum bv. viciae strain Vaf12 isolated from Vavilovia formosa root nodules from Russia, Dagestan.</title>
        <authorList>
            <person name="Kimeklis A."/>
        </authorList>
    </citation>
    <scope>NUCLEOTIDE SEQUENCE [LARGE SCALE GENOMIC DNA]</scope>
    <source>
        <strain evidence="9 10">Vaf-108</strain>
    </source>
</reference>
<evidence type="ECO:0000256" key="6">
    <source>
        <dbReference type="ARBA" id="ARBA00023125"/>
    </source>
</evidence>
<keyword evidence="6" id="KW-0238">DNA-binding</keyword>
<dbReference type="GO" id="GO:0016829">
    <property type="term" value="F:lyase activity"/>
    <property type="evidence" value="ECO:0007669"/>
    <property type="project" value="UniProtKB-KW"/>
</dbReference>
<dbReference type="GO" id="GO:0006508">
    <property type="term" value="P:proteolysis"/>
    <property type="evidence" value="ECO:0007669"/>
    <property type="project" value="UniProtKB-KW"/>
</dbReference>
<accession>A0A1L3ZFX2</accession>
<dbReference type="Gene3D" id="3.90.1680.20">
    <property type="match status" value="2"/>
</dbReference>
<protein>
    <recommendedName>
        <fullName evidence="8">Abasic site processing protein</fullName>
        <ecNumber evidence="8">3.4.-.-</ecNumber>
    </recommendedName>
</protein>
<proteinExistence type="inferred from homology"/>
<dbReference type="InterPro" id="IPR003738">
    <property type="entry name" value="SRAP"/>
</dbReference>
<evidence type="ECO:0000256" key="5">
    <source>
        <dbReference type="ARBA" id="ARBA00023124"/>
    </source>
</evidence>
<keyword evidence="3" id="KW-0227">DNA damage</keyword>
<dbReference type="InterPro" id="IPR036590">
    <property type="entry name" value="SRAP-like"/>
</dbReference>
<dbReference type="EMBL" id="CP018228">
    <property type="protein sequence ID" value="API54586.1"/>
    <property type="molecule type" value="Genomic_DNA"/>
</dbReference>
<organism evidence="9 10">
    <name type="scientific">Rhizobium leguminosarum</name>
    <dbReference type="NCBI Taxonomy" id="384"/>
    <lineage>
        <taxon>Bacteria</taxon>
        <taxon>Pseudomonadati</taxon>
        <taxon>Pseudomonadota</taxon>
        <taxon>Alphaproteobacteria</taxon>
        <taxon>Hyphomicrobiales</taxon>
        <taxon>Rhizobiaceae</taxon>
        <taxon>Rhizobium/Agrobacterium group</taxon>
        <taxon>Rhizobium</taxon>
    </lineage>
</organism>
<dbReference type="PANTHER" id="PTHR13604:SF0">
    <property type="entry name" value="ABASIC SITE PROCESSING PROTEIN HMCES"/>
    <property type="match status" value="1"/>
</dbReference>
<dbReference type="SUPFAM" id="SSF143081">
    <property type="entry name" value="BB1717-like"/>
    <property type="match status" value="1"/>
</dbReference>
<dbReference type="AlphaFoldDB" id="A0A1L3ZFX2"/>
<keyword evidence="4 8" id="KW-0378">Hydrolase</keyword>